<dbReference type="Pfam" id="PF13681">
    <property type="entry name" value="PilX"/>
    <property type="match status" value="1"/>
</dbReference>
<feature type="transmembrane region" description="Helical" evidence="1">
    <location>
        <begin position="15"/>
        <end position="40"/>
    </location>
</feature>
<evidence type="ECO:0000313" key="5">
    <source>
        <dbReference type="Proteomes" id="UP000325755"/>
    </source>
</evidence>
<name>A0A5Q0BR44_9GAMM</name>
<gene>
    <name evidence="4" type="ORF">F6R98_17195</name>
</gene>
<dbReference type="EMBL" id="CP044205">
    <property type="protein sequence ID" value="QFY44156.1"/>
    <property type="molecule type" value="Genomic_DNA"/>
</dbReference>
<keyword evidence="1" id="KW-1133">Transmembrane helix</keyword>
<reference evidence="4 5" key="1">
    <citation type="submission" date="2019-09" db="EMBL/GenBank/DDBJ databases">
        <title>Ecophysiology of the spiral-shaped methanotroph Methylospira mobilis as revealed by the complete genome sequence.</title>
        <authorList>
            <person name="Oshkin I.Y."/>
            <person name="Dedysh S.N."/>
            <person name="Miroshnikov K."/>
            <person name="Danilova O.V."/>
            <person name="Hakobyan A."/>
            <person name="Liesack W."/>
        </authorList>
    </citation>
    <scope>NUCLEOTIDE SEQUENCE [LARGE SCALE GENOMIC DNA]</scope>
    <source>
        <strain evidence="4 5">Shm1</strain>
    </source>
</reference>
<dbReference type="OrthoDB" id="5298746at2"/>
<evidence type="ECO:0008006" key="6">
    <source>
        <dbReference type="Google" id="ProtNLM"/>
    </source>
</evidence>
<dbReference type="RefSeq" id="WP_153250124.1">
    <property type="nucleotide sequence ID" value="NZ_CP044205.1"/>
</dbReference>
<dbReference type="InterPro" id="IPR025205">
    <property type="entry name" value="PilX/PilW_C"/>
</dbReference>
<evidence type="ECO:0000259" key="3">
    <source>
        <dbReference type="Pfam" id="PF14341"/>
    </source>
</evidence>
<keyword evidence="1" id="KW-0472">Membrane</keyword>
<protein>
    <recommendedName>
        <fullName evidence="6">Pilus assembly protein PilX</fullName>
    </recommendedName>
</protein>
<feature type="domain" description="Type 4 fimbrial biogenesis protein PilX N-terminal" evidence="3">
    <location>
        <begin position="14"/>
        <end position="64"/>
    </location>
</feature>
<dbReference type="Pfam" id="PF14341">
    <property type="entry name" value="PilX_N"/>
    <property type="match status" value="1"/>
</dbReference>
<keyword evidence="1" id="KW-0812">Transmembrane</keyword>
<sequence>MSDKRQISFRTGQAGAVLVTGLLFLLVMSLLGVTAMNVALLEEKMAGNLRDRSLAFQAAETALRSVEAMLAASADIIETSAAEPCRSGWYERISCPLPAVLSDDFWLRGSVGAATGELAHVVMPPQYIVERLDCYPWPLEKCDHFPFRVTVRASGGSAEAVVMLQAVYLLAPDEQTAVPAKFMGRQSWRQLR</sequence>
<evidence type="ECO:0000313" key="4">
    <source>
        <dbReference type="EMBL" id="QFY44156.1"/>
    </source>
</evidence>
<dbReference type="KEGG" id="mmob:F6R98_17195"/>
<evidence type="ECO:0000256" key="1">
    <source>
        <dbReference type="SAM" id="Phobius"/>
    </source>
</evidence>
<dbReference type="Proteomes" id="UP000325755">
    <property type="component" value="Chromosome"/>
</dbReference>
<feature type="domain" description="PilX/PilW C-terminal" evidence="2">
    <location>
        <begin position="106"/>
        <end position="168"/>
    </location>
</feature>
<proteinExistence type="predicted"/>
<organism evidence="4 5">
    <name type="scientific">Candidatus Methylospira mobilis</name>
    <dbReference type="NCBI Taxonomy" id="1808979"/>
    <lineage>
        <taxon>Bacteria</taxon>
        <taxon>Pseudomonadati</taxon>
        <taxon>Pseudomonadota</taxon>
        <taxon>Gammaproteobacteria</taxon>
        <taxon>Methylococcales</taxon>
        <taxon>Methylococcaceae</taxon>
        <taxon>Candidatus Methylospira</taxon>
    </lineage>
</organism>
<dbReference type="AlphaFoldDB" id="A0A5Q0BR44"/>
<dbReference type="InterPro" id="IPR025746">
    <property type="entry name" value="PilX_N_dom"/>
</dbReference>
<keyword evidence="5" id="KW-1185">Reference proteome</keyword>
<accession>A0A5Q0BR44</accession>
<evidence type="ECO:0000259" key="2">
    <source>
        <dbReference type="Pfam" id="PF13681"/>
    </source>
</evidence>
<dbReference type="InParanoid" id="A0A5Q0BR44"/>